<dbReference type="Proteomes" id="UP000033870">
    <property type="component" value="Unassembled WGS sequence"/>
</dbReference>
<dbReference type="EMBL" id="LCRX01000006">
    <property type="protein sequence ID" value="KKW42449.1"/>
    <property type="molecule type" value="Genomic_DNA"/>
</dbReference>
<feature type="signal peptide" evidence="2">
    <location>
        <begin position="1"/>
        <end position="30"/>
    </location>
</feature>
<evidence type="ECO:0000256" key="1">
    <source>
        <dbReference type="SAM" id="Phobius"/>
    </source>
</evidence>
<keyword evidence="1" id="KW-0812">Transmembrane</keyword>
<evidence type="ECO:0000256" key="2">
    <source>
        <dbReference type="SAM" id="SignalP"/>
    </source>
</evidence>
<organism evidence="3 4">
    <name type="scientific">Candidatus Magasanikbacteria bacterium GW2011_GWA2_56_11</name>
    <dbReference type="NCBI Taxonomy" id="1619044"/>
    <lineage>
        <taxon>Bacteria</taxon>
        <taxon>Candidatus Magasanikiibacteriota</taxon>
    </lineage>
</organism>
<gene>
    <name evidence="3" type="ORF">UY92_C0006G0010</name>
</gene>
<dbReference type="AlphaFoldDB" id="A0A0G2BAB6"/>
<keyword evidence="1" id="KW-1133">Transmembrane helix</keyword>
<keyword evidence="2" id="KW-0732">Signal</keyword>
<comment type="caution">
    <text evidence="3">The sequence shown here is derived from an EMBL/GenBank/DDBJ whole genome shotgun (WGS) entry which is preliminary data.</text>
</comment>
<name>A0A0G2BAB6_9BACT</name>
<feature type="chain" id="PRO_5002542510" evidence="2">
    <location>
        <begin position="31"/>
        <end position="573"/>
    </location>
</feature>
<protein>
    <submittedName>
        <fullName evidence="3">Uncharacterized protein</fullName>
    </submittedName>
</protein>
<evidence type="ECO:0000313" key="3">
    <source>
        <dbReference type="EMBL" id="KKW42449.1"/>
    </source>
</evidence>
<feature type="transmembrane region" description="Helical" evidence="1">
    <location>
        <begin position="546"/>
        <end position="567"/>
    </location>
</feature>
<accession>A0A0G2BAB6</accession>
<sequence>MLKILNTKKMMIAVALIAVGILFSAGLAKADSPVGDVVQFAPASNWYAWVIRYLNETGRGQTFITPVGTTGISTVAMKLCRTATLTKPKTITLCTTATTGYYAGCQTPLASRTFSASELNTLINYDASCSGNLEGGANDGAYYKWAYFTFNTPVAVSGNTSYFFLLNSASSADNETGNPLPLMYNNCNYLGSSANYTSGQTYNYHGSTRYAESDGALCDTLFKVFSANPIVIPFAITSPQNNDPEVTDTWITVTGTCPTNGVNRIGLTNDCLGFDKINYNTTCASNTFSAQFYYNGLGDKRVIAREASSTSGDCVDYDDKMDFKTVRTIEIINGYPDNWYFNFDYYNDYDIKIISPKFDTALTLPISSTSSLFTFQFIYPASSTLANLQFTIKQYDPSGNLLNGSYHVKTLSTMANTQSYAVTLSASSTTPLHYVVQLTESGEMKRQYPFGIYVSDIDYIFNTTDNQYFFPRLVDLLKTKIIFNYYFAFHDGFYNLFNASSTAPTDTALDITFKTVSADKQYNTDIKIFSASDPNVKNFANGLRPYIVAFLWLIFALYLILRVSYLFSGSNPE</sequence>
<evidence type="ECO:0000313" key="4">
    <source>
        <dbReference type="Proteomes" id="UP000033870"/>
    </source>
</evidence>
<keyword evidence="1" id="KW-0472">Membrane</keyword>
<proteinExistence type="predicted"/>
<reference evidence="3 4" key="1">
    <citation type="journal article" date="2015" name="Nature">
        <title>rRNA introns, odd ribosomes, and small enigmatic genomes across a large radiation of phyla.</title>
        <authorList>
            <person name="Brown C.T."/>
            <person name="Hug L.A."/>
            <person name="Thomas B.C."/>
            <person name="Sharon I."/>
            <person name="Castelle C.J."/>
            <person name="Singh A."/>
            <person name="Wilkins M.J."/>
            <person name="Williams K.H."/>
            <person name="Banfield J.F."/>
        </authorList>
    </citation>
    <scope>NUCLEOTIDE SEQUENCE [LARGE SCALE GENOMIC DNA]</scope>
</reference>